<organism evidence="1 2">
    <name type="scientific">Cyphellophora attinorum</name>
    <dbReference type="NCBI Taxonomy" id="1664694"/>
    <lineage>
        <taxon>Eukaryota</taxon>
        <taxon>Fungi</taxon>
        <taxon>Dikarya</taxon>
        <taxon>Ascomycota</taxon>
        <taxon>Pezizomycotina</taxon>
        <taxon>Eurotiomycetes</taxon>
        <taxon>Chaetothyriomycetidae</taxon>
        <taxon>Chaetothyriales</taxon>
        <taxon>Cyphellophoraceae</taxon>
        <taxon>Cyphellophora</taxon>
    </lineage>
</organism>
<evidence type="ECO:0000313" key="2">
    <source>
        <dbReference type="Proteomes" id="UP000038010"/>
    </source>
</evidence>
<sequence>MTTMDPFNRVRGGGHSKSIRFLRRGTAYTKSPLGSPPLVASPLGIEHPPTTFETSLDHLITLPRRINEPLVSFLLRSIFKFPLIFHAIQSSVTSLCVDQEMDEFMGTFGRDEGEALVFVAFIYAMGQDIRRQHGIDAPDQLPHDITFREAVGIMHLAELFDLDSLRKATRAAFKEIFKSPIPQSEYAWTFGRGSRITGALCSQPEVPVKIDLVDHFTHQWDDERTPEEEKLFMTLGQENVEFYMLVKSFCLGHVNEEGVNDISPRFLEKWMKAVRHKAVVRRHDDVG</sequence>
<proteinExistence type="predicted"/>
<dbReference type="AlphaFoldDB" id="A0A0N1NYQ9"/>
<comment type="caution">
    <text evidence="1">The sequence shown here is derived from an EMBL/GenBank/DDBJ whole genome shotgun (WGS) entry which is preliminary data.</text>
</comment>
<protein>
    <submittedName>
        <fullName evidence="1">Uncharacterized protein</fullName>
    </submittedName>
</protein>
<accession>A0A0N1NYQ9</accession>
<keyword evidence="2" id="KW-1185">Reference proteome</keyword>
<dbReference type="OrthoDB" id="10367294at2759"/>
<dbReference type="GeneID" id="28740045"/>
<dbReference type="RefSeq" id="XP_018000243.1">
    <property type="nucleotide sequence ID" value="XM_018148165.1"/>
</dbReference>
<dbReference type="Proteomes" id="UP000038010">
    <property type="component" value="Unassembled WGS sequence"/>
</dbReference>
<reference evidence="1 2" key="1">
    <citation type="submission" date="2015-06" db="EMBL/GenBank/DDBJ databases">
        <title>Draft genome of the ant-associated black yeast Phialophora attae CBS 131958.</title>
        <authorList>
            <person name="Moreno L.F."/>
            <person name="Stielow B.J."/>
            <person name="de Hoog S."/>
            <person name="Vicente V.A."/>
            <person name="Weiss V.A."/>
            <person name="de Vries M."/>
            <person name="Cruz L.M."/>
            <person name="Souza E.M."/>
        </authorList>
    </citation>
    <scope>NUCLEOTIDE SEQUENCE [LARGE SCALE GENOMIC DNA]</scope>
    <source>
        <strain evidence="1 2">CBS 131958</strain>
    </source>
</reference>
<dbReference type="EMBL" id="LFJN01000012">
    <property type="protein sequence ID" value="KPI40280.1"/>
    <property type="molecule type" value="Genomic_DNA"/>
</dbReference>
<name>A0A0N1NYQ9_9EURO</name>
<evidence type="ECO:0000313" key="1">
    <source>
        <dbReference type="EMBL" id="KPI40280.1"/>
    </source>
</evidence>
<dbReference type="VEuPathDB" id="FungiDB:AB675_7773"/>
<gene>
    <name evidence="1" type="ORF">AB675_7773</name>
</gene>